<dbReference type="Proteomes" id="UP000366051">
    <property type="component" value="Chromosome"/>
</dbReference>
<dbReference type="InterPro" id="IPR057336">
    <property type="entry name" value="GerAC_N"/>
</dbReference>
<dbReference type="Pfam" id="PF05504">
    <property type="entry name" value="Spore_GerAC"/>
    <property type="match status" value="1"/>
</dbReference>
<organism evidence="10 11">
    <name type="scientific">Heliorestis convoluta</name>
    <dbReference type="NCBI Taxonomy" id="356322"/>
    <lineage>
        <taxon>Bacteria</taxon>
        <taxon>Bacillati</taxon>
        <taxon>Bacillota</taxon>
        <taxon>Clostridia</taxon>
        <taxon>Eubacteriales</taxon>
        <taxon>Heliobacteriaceae</taxon>
        <taxon>Heliorestis</taxon>
    </lineage>
</organism>
<dbReference type="EMBL" id="CP045875">
    <property type="protein sequence ID" value="QGG48414.1"/>
    <property type="molecule type" value="Genomic_DNA"/>
</dbReference>
<keyword evidence="6" id="KW-0564">Palmitate</keyword>
<evidence type="ECO:0000256" key="7">
    <source>
        <dbReference type="ARBA" id="ARBA00023288"/>
    </source>
</evidence>
<proteinExistence type="inferred from homology"/>
<dbReference type="InterPro" id="IPR038501">
    <property type="entry name" value="Spore_GerAC_C_sf"/>
</dbReference>
<sequence>MRKSSTSRVRLFFLSLLLVLSLFNTSCWDRRELETLSFVLNMGVDQSVVENQYDVVFRIAIPGQLDPRGGKASGTDTMPDGHKLVTVTARSIPEAVSLLGTSIGRKLDFRHLRAVVFGEELAATEGIHYHLDYLEREPQFRRTTYVWINKFGTARDLMLNNLPVIETFMTRYIEGISESMRELGYARPMLLHDIVAEIEEHHVDTVVPLICINPIVEKEVENNQVTPMSTEEYHDEVNKDLIGGETLDHFNRSGGNPLEMIGIAVLQEGVMIEQLSGWESRIYGLLRDNYRYGLWIFDDPEVENRTFAVELYRSRPPNVTIDWNKEDPVTIDIHLFLEGNIRDIQSLEKHVSPDKYTLLEAEVEKIVAEQALELIRKMQALESDPFYFARFVRTQMLYKQEYIALDWKKRFSQAEVTVSAEFNLRRPGMVLQPIIIPEQE</sequence>
<evidence type="ECO:0000313" key="11">
    <source>
        <dbReference type="Proteomes" id="UP000366051"/>
    </source>
</evidence>
<dbReference type="Gene3D" id="3.30.300.210">
    <property type="entry name" value="Nutrient germinant receptor protein C, domain 3"/>
    <property type="match status" value="1"/>
</dbReference>
<comment type="similarity">
    <text evidence="2">Belongs to the GerABKC lipoprotein family.</text>
</comment>
<dbReference type="KEGG" id="hcv:FTV88_2316"/>
<evidence type="ECO:0000259" key="9">
    <source>
        <dbReference type="Pfam" id="PF25198"/>
    </source>
</evidence>
<evidence type="ECO:0000256" key="5">
    <source>
        <dbReference type="ARBA" id="ARBA00023136"/>
    </source>
</evidence>
<dbReference type="PANTHER" id="PTHR35789:SF1">
    <property type="entry name" value="SPORE GERMINATION PROTEIN B3"/>
    <property type="match status" value="1"/>
</dbReference>
<comment type="subcellular location">
    <subcellularLocation>
        <location evidence="1">Membrane</location>
        <topology evidence="1">Lipid-anchor</topology>
    </subcellularLocation>
</comment>
<dbReference type="AlphaFoldDB" id="A0A5Q2MZK3"/>
<keyword evidence="7" id="KW-0449">Lipoprotein</keyword>
<evidence type="ECO:0000256" key="2">
    <source>
        <dbReference type="ARBA" id="ARBA00007886"/>
    </source>
</evidence>
<gene>
    <name evidence="10" type="ORF">FTV88_2316</name>
</gene>
<dbReference type="Pfam" id="PF25198">
    <property type="entry name" value="Spore_GerAC_N"/>
    <property type="match status" value="1"/>
</dbReference>
<accession>A0A5Q2MZK3</accession>
<name>A0A5Q2MZK3_9FIRM</name>
<evidence type="ECO:0000256" key="6">
    <source>
        <dbReference type="ARBA" id="ARBA00023139"/>
    </source>
</evidence>
<evidence type="ECO:0000256" key="1">
    <source>
        <dbReference type="ARBA" id="ARBA00004635"/>
    </source>
</evidence>
<protein>
    <submittedName>
        <fullName evidence="10">Germination, Ger(X)C family protein</fullName>
    </submittedName>
</protein>
<dbReference type="GO" id="GO:0009847">
    <property type="term" value="P:spore germination"/>
    <property type="evidence" value="ECO:0007669"/>
    <property type="project" value="InterPro"/>
</dbReference>
<keyword evidence="11" id="KW-1185">Reference proteome</keyword>
<evidence type="ECO:0000313" key="10">
    <source>
        <dbReference type="EMBL" id="QGG48414.1"/>
    </source>
</evidence>
<keyword evidence="5" id="KW-0472">Membrane</keyword>
<keyword evidence="4" id="KW-0732">Signal</keyword>
<keyword evidence="3" id="KW-0309">Germination</keyword>
<dbReference type="NCBIfam" id="TIGR02887">
    <property type="entry name" value="spore_ger_x_C"/>
    <property type="match status" value="1"/>
</dbReference>
<reference evidence="11" key="1">
    <citation type="submission" date="2019-11" db="EMBL/GenBank/DDBJ databases">
        <title>Genome sequence of Heliorestis convoluta strain HH, an alkaliphilic and minimalistic phototrophic bacterium from a soda lake in Egypt.</title>
        <authorList>
            <person name="Dewey E.D."/>
            <person name="Stokes L.M."/>
            <person name="Burchell B.M."/>
            <person name="Shaffer K.N."/>
            <person name="Huntington A.M."/>
            <person name="Baker J.M."/>
            <person name="Nadendla S."/>
            <person name="Giglio M.G."/>
            <person name="Touchman J.W."/>
            <person name="Blankenship R.E."/>
            <person name="Madigan M.T."/>
            <person name="Sattley W.M."/>
        </authorList>
    </citation>
    <scope>NUCLEOTIDE SEQUENCE [LARGE SCALE GENOMIC DNA]</scope>
    <source>
        <strain evidence="11">HH</strain>
    </source>
</reference>
<dbReference type="InterPro" id="IPR008844">
    <property type="entry name" value="Spore_GerAC-like"/>
</dbReference>
<evidence type="ECO:0000256" key="4">
    <source>
        <dbReference type="ARBA" id="ARBA00022729"/>
    </source>
</evidence>
<evidence type="ECO:0000259" key="8">
    <source>
        <dbReference type="Pfam" id="PF05504"/>
    </source>
</evidence>
<evidence type="ECO:0000256" key="3">
    <source>
        <dbReference type="ARBA" id="ARBA00022544"/>
    </source>
</evidence>
<dbReference type="InterPro" id="IPR046953">
    <property type="entry name" value="Spore_GerAC-like_C"/>
</dbReference>
<dbReference type="RefSeq" id="WP_162007998.1">
    <property type="nucleotide sequence ID" value="NZ_CP045875.1"/>
</dbReference>
<dbReference type="GO" id="GO:0016020">
    <property type="term" value="C:membrane"/>
    <property type="evidence" value="ECO:0007669"/>
    <property type="project" value="UniProtKB-SubCell"/>
</dbReference>
<feature type="domain" description="Spore germination GerAC-like C-terminal" evidence="8">
    <location>
        <begin position="262"/>
        <end position="428"/>
    </location>
</feature>
<feature type="domain" description="Spore germination protein N-terminal" evidence="9">
    <location>
        <begin position="29"/>
        <end position="210"/>
    </location>
</feature>
<dbReference type="PANTHER" id="PTHR35789">
    <property type="entry name" value="SPORE GERMINATION PROTEIN B3"/>
    <property type="match status" value="1"/>
</dbReference>